<feature type="compositionally biased region" description="Basic and acidic residues" evidence="1">
    <location>
        <begin position="191"/>
        <end position="246"/>
    </location>
</feature>
<protein>
    <submittedName>
        <fullName evidence="2">Uncharacterized protein</fullName>
    </submittedName>
</protein>
<feature type="region of interest" description="Disordered" evidence="1">
    <location>
        <begin position="115"/>
        <end position="139"/>
    </location>
</feature>
<feature type="compositionally biased region" description="Basic residues" evidence="1">
    <location>
        <begin position="247"/>
        <end position="260"/>
    </location>
</feature>
<proteinExistence type="predicted"/>
<dbReference type="Proteomes" id="UP000271889">
    <property type="component" value="Unassembled WGS sequence"/>
</dbReference>
<organism evidence="2 3">
    <name type="scientific">Cylicostephanus goldi</name>
    <name type="common">Nematode worm</name>
    <dbReference type="NCBI Taxonomy" id="71465"/>
    <lineage>
        <taxon>Eukaryota</taxon>
        <taxon>Metazoa</taxon>
        <taxon>Ecdysozoa</taxon>
        <taxon>Nematoda</taxon>
        <taxon>Chromadorea</taxon>
        <taxon>Rhabditida</taxon>
        <taxon>Rhabditina</taxon>
        <taxon>Rhabditomorpha</taxon>
        <taxon>Strongyloidea</taxon>
        <taxon>Strongylidae</taxon>
        <taxon>Cylicostephanus</taxon>
    </lineage>
</organism>
<sequence>MIVVTATLRSDQKVLISFCWPGEGVTAGVEVGAGAGQEAEAEVGAGVGAELVTEGVHVRDHRVDPDIVLVPVLVRVIDNGDRAIPEVAAEIVTIGVIAARDHAIREKLALHLTEESGHGSSNYRHEPVSKSKSTSADDYDMLEIRSSMSESEKERIEIENRKRRINRTKRMKEIARKIKLKMKKALRQTVEELKEEQEEKRKEMEKERRIRDEILYVEEMERRERERERRRERRKQEDQQLDEEKDKRKRPRRSRSRSRERKHDDRSLRRTREYR</sequence>
<accession>A0A3P6RJH4</accession>
<keyword evidence="3" id="KW-1185">Reference proteome</keyword>
<dbReference type="EMBL" id="UYRV01006796">
    <property type="protein sequence ID" value="VDK54005.1"/>
    <property type="molecule type" value="Genomic_DNA"/>
</dbReference>
<evidence type="ECO:0000256" key="1">
    <source>
        <dbReference type="SAM" id="MobiDB-lite"/>
    </source>
</evidence>
<feature type="region of interest" description="Disordered" evidence="1">
    <location>
        <begin position="191"/>
        <end position="275"/>
    </location>
</feature>
<evidence type="ECO:0000313" key="2">
    <source>
        <dbReference type="EMBL" id="VDK54005.1"/>
    </source>
</evidence>
<dbReference type="AlphaFoldDB" id="A0A3P6RJH4"/>
<evidence type="ECO:0000313" key="3">
    <source>
        <dbReference type="Proteomes" id="UP000271889"/>
    </source>
</evidence>
<reference evidence="2 3" key="1">
    <citation type="submission" date="2018-11" db="EMBL/GenBank/DDBJ databases">
        <authorList>
            <consortium name="Pathogen Informatics"/>
        </authorList>
    </citation>
    <scope>NUCLEOTIDE SEQUENCE [LARGE SCALE GENOMIC DNA]</scope>
</reference>
<feature type="compositionally biased region" description="Basic and acidic residues" evidence="1">
    <location>
        <begin position="261"/>
        <end position="275"/>
    </location>
</feature>
<gene>
    <name evidence="2" type="ORF">CGOC_LOCUS2858</name>
</gene>
<feature type="compositionally biased region" description="Basic and acidic residues" evidence="1">
    <location>
        <begin position="115"/>
        <end position="129"/>
    </location>
</feature>
<name>A0A3P6RJH4_CYLGO</name>